<evidence type="ECO:0000256" key="1">
    <source>
        <dbReference type="SAM" id="Phobius"/>
    </source>
</evidence>
<dbReference type="EMBL" id="RWGY01000011">
    <property type="protein sequence ID" value="TVU32249.1"/>
    <property type="molecule type" value="Genomic_DNA"/>
</dbReference>
<name>A0A5J9V800_9POAL</name>
<feature type="transmembrane region" description="Helical" evidence="1">
    <location>
        <begin position="308"/>
        <end position="326"/>
    </location>
</feature>
<feature type="domain" description="MATH" evidence="2">
    <location>
        <begin position="15"/>
        <end position="103"/>
    </location>
</feature>
<dbReference type="InterPro" id="IPR002083">
    <property type="entry name" value="MATH/TRAF_dom"/>
</dbReference>
<keyword evidence="1" id="KW-0812">Transmembrane</keyword>
<reference evidence="3 4" key="1">
    <citation type="journal article" date="2019" name="Sci. Rep.">
        <title>A high-quality genome of Eragrostis curvula grass provides insights into Poaceae evolution and supports new strategies to enhance forage quality.</title>
        <authorList>
            <person name="Carballo J."/>
            <person name="Santos B.A.C.M."/>
            <person name="Zappacosta D."/>
            <person name="Garbus I."/>
            <person name="Selva J.P."/>
            <person name="Gallo C.A."/>
            <person name="Diaz A."/>
            <person name="Albertini E."/>
            <person name="Caccamo M."/>
            <person name="Echenique V."/>
        </authorList>
    </citation>
    <scope>NUCLEOTIDE SEQUENCE [LARGE SCALE GENOMIC DNA]</scope>
    <source>
        <strain evidence="4">cv. Victoria</strain>
        <tissue evidence="3">Leaf</tissue>
    </source>
</reference>
<dbReference type="GO" id="GO:0016567">
    <property type="term" value="P:protein ubiquitination"/>
    <property type="evidence" value="ECO:0007669"/>
    <property type="project" value="InterPro"/>
</dbReference>
<accession>A0A5J9V800</accession>
<feature type="transmembrane region" description="Helical" evidence="1">
    <location>
        <begin position="214"/>
        <end position="232"/>
    </location>
</feature>
<feature type="non-terminal residue" evidence="3">
    <location>
        <position position="1"/>
    </location>
</feature>
<dbReference type="AlphaFoldDB" id="A0A5J9V800"/>
<sequence>MPTISASTIVGATGHHLFRINYPQSKEVPSGECLLSDAFKVGECSWRIWLSPNGIGPSSVGYISVFLGLDETVVKPVKASAMFCLLDKARNRVPNYTQCTTFWEYSATGIGATAMSLAWINAAINSWSSSACVAGKRSLIAAKTSLVSGRLNIWRKILSACSEDGSDGARIPSLRISTTSPRLDGRTEEAPWVFAILMLLLGWMEVGSSTSADCSVLVALGASGAWVLRATAAMNAVVAAMACSVAFLLADFGLAACRLVPVGSTVRLCSSVGVAGSRSWMGVAVGSCVGSVLDGSLWWGGAGSFSCVATWLASAVGSLGTAWFFVA</sequence>
<dbReference type="Proteomes" id="UP000324897">
    <property type="component" value="Chromosome 1"/>
</dbReference>
<keyword evidence="1" id="KW-0472">Membrane</keyword>
<dbReference type="Gramene" id="TVU32249">
    <property type="protein sequence ID" value="TVU32249"/>
    <property type="gene ID" value="EJB05_23973"/>
</dbReference>
<dbReference type="PANTHER" id="PTHR26379:SF422">
    <property type="entry name" value="BTB DOMAIN-CONTAINING PROTEIN"/>
    <property type="match status" value="1"/>
</dbReference>
<feature type="transmembrane region" description="Helical" evidence="1">
    <location>
        <begin position="238"/>
        <end position="260"/>
    </location>
</feature>
<keyword evidence="4" id="KW-1185">Reference proteome</keyword>
<protein>
    <recommendedName>
        <fullName evidence="2">MATH domain-containing protein</fullName>
    </recommendedName>
</protein>
<comment type="caution">
    <text evidence="3">The sequence shown here is derived from an EMBL/GenBank/DDBJ whole genome shotgun (WGS) entry which is preliminary data.</text>
</comment>
<organism evidence="3 4">
    <name type="scientific">Eragrostis curvula</name>
    <name type="common">weeping love grass</name>
    <dbReference type="NCBI Taxonomy" id="38414"/>
    <lineage>
        <taxon>Eukaryota</taxon>
        <taxon>Viridiplantae</taxon>
        <taxon>Streptophyta</taxon>
        <taxon>Embryophyta</taxon>
        <taxon>Tracheophyta</taxon>
        <taxon>Spermatophyta</taxon>
        <taxon>Magnoliopsida</taxon>
        <taxon>Liliopsida</taxon>
        <taxon>Poales</taxon>
        <taxon>Poaceae</taxon>
        <taxon>PACMAD clade</taxon>
        <taxon>Chloridoideae</taxon>
        <taxon>Eragrostideae</taxon>
        <taxon>Eragrostidinae</taxon>
        <taxon>Eragrostis</taxon>
    </lineage>
</organism>
<dbReference type="Pfam" id="PF22486">
    <property type="entry name" value="MATH_2"/>
    <property type="match status" value="1"/>
</dbReference>
<dbReference type="InterPro" id="IPR008974">
    <property type="entry name" value="TRAF-like"/>
</dbReference>
<evidence type="ECO:0000313" key="4">
    <source>
        <dbReference type="Proteomes" id="UP000324897"/>
    </source>
</evidence>
<dbReference type="SUPFAM" id="SSF49599">
    <property type="entry name" value="TRAF domain-like"/>
    <property type="match status" value="1"/>
</dbReference>
<dbReference type="PANTHER" id="PTHR26379">
    <property type="entry name" value="BTB/POZ AND MATH DOMAIN-CONTAINING PROTEIN 1"/>
    <property type="match status" value="1"/>
</dbReference>
<dbReference type="CDD" id="cd00121">
    <property type="entry name" value="MATH"/>
    <property type="match status" value="1"/>
</dbReference>
<dbReference type="Gene3D" id="2.60.210.10">
    <property type="entry name" value="Apoptosis, Tumor Necrosis Factor Receptor Associated Protein 2, Chain A"/>
    <property type="match status" value="1"/>
</dbReference>
<proteinExistence type="predicted"/>
<evidence type="ECO:0000313" key="3">
    <source>
        <dbReference type="EMBL" id="TVU32249.1"/>
    </source>
</evidence>
<keyword evidence="1" id="KW-1133">Transmembrane helix</keyword>
<dbReference type="InterPro" id="IPR045005">
    <property type="entry name" value="BPM1-6"/>
</dbReference>
<gene>
    <name evidence="3" type="ORF">EJB05_23973</name>
</gene>
<evidence type="ECO:0000259" key="2">
    <source>
        <dbReference type="Pfam" id="PF22486"/>
    </source>
</evidence>